<dbReference type="Pfam" id="PF00496">
    <property type="entry name" value="SBP_bac_5"/>
    <property type="match status" value="1"/>
</dbReference>
<protein>
    <recommendedName>
        <fullName evidence="5">Solute-binding protein family 5 domain-containing protein</fullName>
    </recommendedName>
</protein>
<dbReference type="GO" id="GO:0030288">
    <property type="term" value="C:outer membrane-bounded periplasmic space"/>
    <property type="evidence" value="ECO:0007669"/>
    <property type="project" value="UniProtKB-ARBA"/>
</dbReference>
<dbReference type="InterPro" id="IPR030678">
    <property type="entry name" value="Peptide/Ni-bd"/>
</dbReference>
<sequence length="486" mass="54667">MAAQVIEPGAEWKPTTYPYAPTPGADPTKIPEFTYPDFRAQETVPRIFENCDLSADSKTAVYRLRKGVKSAVGNEFTAKDVLWRVKRAHELKAIGTFMQNAANAPDPKQWQKVDDHTVRISSDKPMPLICKILTNLYWYWYDSTEAKKHSTPDDPWATKWASTSLVAFGPYVIRSWEAGNRVVMDANPNYWQGPPKIKRIIYQVVPESASRLALLKEGKVDLIEGVSPDEAVSLATASNVRVAAVHGNQSIYLVMNNNKAPFDKVQVRQAINHLLARDQIVKDIYRGLAVSWEGVMPSVYPGYVEFNNYTYDVAKAKRLLAEAGYANGFQTTLTYSAGDPVQENIAVLLKSTLSQVGINIDLRKQPVSAHSDLVQSKKADFALWIDYPIQPDPNYSLRLLYLTGNAVNYQNYSDKEVDRLLEEGASIVDPAQRNPFHRLAEERIHEAATLGWIAEPSYVNAMSANLSGWKWFTTQHYKVNEMSFAK</sequence>
<evidence type="ECO:0000256" key="1">
    <source>
        <dbReference type="ARBA" id="ARBA00004418"/>
    </source>
</evidence>
<dbReference type="InterPro" id="IPR039424">
    <property type="entry name" value="SBP_5"/>
</dbReference>
<accession>A0A0R3L632</accession>
<comment type="similarity">
    <text evidence="2">Belongs to the bacterial solute-binding protein 5 family.</text>
</comment>
<keyword evidence="4" id="KW-0732">Signal</keyword>
<dbReference type="Gene3D" id="3.90.76.10">
    <property type="entry name" value="Dipeptide-binding Protein, Domain 1"/>
    <property type="match status" value="1"/>
</dbReference>
<gene>
    <name evidence="6" type="ORF">CP49_10240</name>
</gene>
<evidence type="ECO:0000313" key="6">
    <source>
        <dbReference type="EMBL" id="KRR03393.1"/>
    </source>
</evidence>
<comment type="subcellular location">
    <subcellularLocation>
        <location evidence="1">Periplasm</location>
    </subcellularLocation>
</comment>
<name>A0A0R3L632_9BRAD</name>
<keyword evidence="3" id="KW-0813">Transport</keyword>
<dbReference type="EMBL" id="LLXX01000141">
    <property type="protein sequence ID" value="KRR03393.1"/>
    <property type="molecule type" value="Genomic_DNA"/>
</dbReference>
<dbReference type="InterPro" id="IPR000914">
    <property type="entry name" value="SBP_5_dom"/>
</dbReference>
<evidence type="ECO:0000256" key="2">
    <source>
        <dbReference type="ARBA" id="ARBA00005695"/>
    </source>
</evidence>
<dbReference type="PANTHER" id="PTHR30290:SF10">
    <property type="entry name" value="PERIPLASMIC OLIGOPEPTIDE-BINDING PROTEIN-RELATED"/>
    <property type="match status" value="1"/>
</dbReference>
<proteinExistence type="inferred from homology"/>
<dbReference type="GO" id="GO:0015833">
    <property type="term" value="P:peptide transport"/>
    <property type="evidence" value="ECO:0007669"/>
    <property type="project" value="TreeGrafter"/>
</dbReference>
<dbReference type="PIRSF" id="PIRSF002741">
    <property type="entry name" value="MppA"/>
    <property type="match status" value="1"/>
</dbReference>
<dbReference type="Gene3D" id="3.10.105.10">
    <property type="entry name" value="Dipeptide-binding Protein, Domain 3"/>
    <property type="match status" value="1"/>
</dbReference>
<dbReference type="Gene3D" id="3.40.190.10">
    <property type="entry name" value="Periplasmic binding protein-like II"/>
    <property type="match status" value="1"/>
</dbReference>
<dbReference type="PANTHER" id="PTHR30290">
    <property type="entry name" value="PERIPLASMIC BINDING COMPONENT OF ABC TRANSPORTER"/>
    <property type="match status" value="1"/>
</dbReference>
<reference evidence="6 7" key="1">
    <citation type="submission" date="2014-03" db="EMBL/GenBank/DDBJ databases">
        <title>Bradyrhizobium valentinum sp. nov., isolated from effective nodules of Lupinus mariae-josephae, a lupine endemic of basic-lime soils in Eastern Spain.</title>
        <authorList>
            <person name="Duran D."/>
            <person name="Rey L."/>
            <person name="Navarro A."/>
            <person name="Busquets A."/>
            <person name="Imperial J."/>
            <person name="Ruiz-Argueso T."/>
        </authorList>
    </citation>
    <scope>NUCLEOTIDE SEQUENCE [LARGE SCALE GENOMIC DNA]</scope>
    <source>
        <strain evidence="6 7">LmjM3</strain>
    </source>
</reference>
<evidence type="ECO:0000256" key="3">
    <source>
        <dbReference type="ARBA" id="ARBA00022448"/>
    </source>
</evidence>
<evidence type="ECO:0000313" key="7">
    <source>
        <dbReference type="Proteomes" id="UP000051913"/>
    </source>
</evidence>
<dbReference type="CDD" id="cd08512">
    <property type="entry name" value="PBP2_NikA_DppA_OppA_like_7"/>
    <property type="match status" value="1"/>
</dbReference>
<dbReference type="GO" id="GO:1904680">
    <property type="term" value="F:peptide transmembrane transporter activity"/>
    <property type="evidence" value="ECO:0007669"/>
    <property type="project" value="TreeGrafter"/>
</dbReference>
<dbReference type="SUPFAM" id="SSF53850">
    <property type="entry name" value="Periplasmic binding protein-like II"/>
    <property type="match status" value="1"/>
</dbReference>
<evidence type="ECO:0000259" key="5">
    <source>
        <dbReference type="Pfam" id="PF00496"/>
    </source>
</evidence>
<feature type="domain" description="Solute-binding protein family 5" evidence="5">
    <location>
        <begin position="43"/>
        <end position="406"/>
    </location>
</feature>
<organism evidence="6 7">
    <name type="scientific">Bradyrhizobium valentinum</name>
    <dbReference type="NCBI Taxonomy" id="1518501"/>
    <lineage>
        <taxon>Bacteria</taxon>
        <taxon>Pseudomonadati</taxon>
        <taxon>Pseudomonadota</taxon>
        <taxon>Alphaproteobacteria</taxon>
        <taxon>Hyphomicrobiales</taxon>
        <taxon>Nitrobacteraceae</taxon>
        <taxon>Bradyrhizobium</taxon>
    </lineage>
</organism>
<evidence type="ECO:0000256" key="4">
    <source>
        <dbReference type="ARBA" id="ARBA00022729"/>
    </source>
</evidence>
<keyword evidence="7" id="KW-1185">Reference proteome</keyword>
<dbReference type="AlphaFoldDB" id="A0A0R3L632"/>
<dbReference type="Proteomes" id="UP000051913">
    <property type="component" value="Unassembled WGS sequence"/>
</dbReference>
<comment type="caution">
    <text evidence="6">The sequence shown here is derived from an EMBL/GenBank/DDBJ whole genome shotgun (WGS) entry which is preliminary data.</text>
</comment>
<dbReference type="GO" id="GO:0043190">
    <property type="term" value="C:ATP-binding cassette (ABC) transporter complex"/>
    <property type="evidence" value="ECO:0007669"/>
    <property type="project" value="InterPro"/>
</dbReference>
<dbReference type="STRING" id="1518501.CQ10_17530"/>